<evidence type="ECO:0000256" key="1">
    <source>
        <dbReference type="SAM" id="Phobius"/>
    </source>
</evidence>
<dbReference type="Proteomes" id="UP000565724">
    <property type="component" value="Unassembled WGS sequence"/>
</dbReference>
<name>A0A7Y6A0X4_9CELL</name>
<evidence type="ECO:0008006" key="4">
    <source>
        <dbReference type="Google" id="ProtNLM"/>
    </source>
</evidence>
<evidence type="ECO:0000313" key="3">
    <source>
        <dbReference type="Proteomes" id="UP000565724"/>
    </source>
</evidence>
<evidence type="ECO:0000313" key="2">
    <source>
        <dbReference type="EMBL" id="NUU17656.1"/>
    </source>
</evidence>
<proteinExistence type="predicted"/>
<dbReference type="SUPFAM" id="SSF50370">
    <property type="entry name" value="Ricin B-like lectins"/>
    <property type="match status" value="2"/>
</dbReference>
<feature type="transmembrane region" description="Helical" evidence="1">
    <location>
        <begin position="31"/>
        <end position="56"/>
    </location>
</feature>
<keyword evidence="3" id="KW-1185">Reference proteome</keyword>
<comment type="caution">
    <text evidence="2">The sequence shown here is derived from an EMBL/GenBank/DDBJ whole genome shotgun (WGS) entry which is preliminary data.</text>
</comment>
<dbReference type="PROSITE" id="PS50231">
    <property type="entry name" value="RICIN_B_LECTIN"/>
    <property type="match status" value="2"/>
</dbReference>
<sequence>MRARTTDRTTFAAAVRRATRPAASPGTDEGIAMLTVIMLMMVMGALSVLLLGVVMAQVKPTMFAGKNARTVFAAETGVDAAMSQVRSALGAPDAVSGQIYGDPTKLPCTVQGKVNGSTATLSYEVTMMYFGEDPAGKDATWRTNNQLTCTPGLGVPVAPSFALLTAEGLDGGVRGLATTAGDRTLETVYTFQVTNNNINGGSIYALGLKHCLQATGQAIGSTVVYVDSAQCGADDPRQLWTYGTDYGIHLAVTDLGATPLCMTGNASTGGNINVTLTKCTVGNTAQMFSWQGGAKWEGQKTDNSNYSGMCISAGAVYTDAELIGKTLKYGTCLGNDVTYGSFDPDARVGPGAASKATNQIVNFLEFGRCMDVTGEKVIELFMISYPCKQDPSGGTKLNWNHKWSYNEPTSLLGSLGNQQITVLNKNGDSSKGVYNATYCLKTPSETASPAYVTFVTPCSGGLSEKWTRNAEMATYGDSWTFTDRYGRCISLGDKFNGSWSKLVVAACNGGIEQKWNAPEVNQDAKLSDYKELNN</sequence>
<keyword evidence="1" id="KW-0812">Transmembrane</keyword>
<accession>A0A7Y6A0X4</accession>
<dbReference type="RefSeq" id="WP_175347614.1">
    <property type="nucleotide sequence ID" value="NZ_JABMCI010000063.1"/>
</dbReference>
<dbReference type="InterPro" id="IPR035992">
    <property type="entry name" value="Ricin_B-like_lectins"/>
</dbReference>
<organism evidence="2 3">
    <name type="scientific">Cellulomonas humilata</name>
    <dbReference type="NCBI Taxonomy" id="144055"/>
    <lineage>
        <taxon>Bacteria</taxon>
        <taxon>Bacillati</taxon>
        <taxon>Actinomycetota</taxon>
        <taxon>Actinomycetes</taxon>
        <taxon>Micrococcales</taxon>
        <taxon>Cellulomonadaceae</taxon>
        <taxon>Cellulomonas</taxon>
    </lineage>
</organism>
<dbReference type="EMBL" id="JABMCI010000063">
    <property type="protein sequence ID" value="NUU17656.1"/>
    <property type="molecule type" value="Genomic_DNA"/>
</dbReference>
<keyword evidence="1" id="KW-1133">Transmembrane helix</keyword>
<keyword evidence="1" id="KW-0472">Membrane</keyword>
<dbReference type="AlphaFoldDB" id="A0A7Y6A0X4"/>
<dbReference type="Gene3D" id="2.80.10.50">
    <property type="match status" value="2"/>
</dbReference>
<reference evidence="2 3" key="1">
    <citation type="submission" date="2020-05" db="EMBL/GenBank/DDBJ databases">
        <title>Genome Sequencing of Type Strains.</title>
        <authorList>
            <person name="Lemaire J.F."/>
            <person name="Inderbitzin P."/>
            <person name="Gregorio O.A."/>
            <person name="Collins S.B."/>
            <person name="Wespe N."/>
            <person name="Knight-Connoni V."/>
        </authorList>
    </citation>
    <scope>NUCLEOTIDE SEQUENCE [LARGE SCALE GENOMIC DNA]</scope>
    <source>
        <strain evidence="2 3">ATCC 25174</strain>
    </source>
</reference>
<gene>
    <name evidence="2" type="ORF">HP550_10400</name>
</gene>
<protein>
    <recommendedName>
        <fullName evidence="4">Ricin B lectin domain-containing protein</fullName>
    </recommendedName>
</protein>